<dbReference type="InterPro" id="IPR005119">
    <property type="entry name" value="LysR_subst-bd"/>
</dbReference>
<evidence type="ECO:0000256" key="3">
    <source>
        <dbReference type="ARBA" id="ARBA00023125"/>
    </source>
</evidence>
<dbReference type="PATRIC" id="fig|1449350.3.peg.4129"/>
<dbReference type="PROSITE" id="PS50931">
    <property type="entry name" value="HTH_LYSR"/>
    <property type="match status" value="1"/>
</dbReference>
<dbReference type="GO" id="GO:0003700">
    <property type="term" value="F:DNA-binding transcription factor activity"/>
    <property type="evidence" value="ECO:0007669"/>
    <property type="project" value="InterPro"/>
</dbReference>
<keyword evidence="7" id="KW-1185">Reference proteome</keyword>
<dbReference type="eggNOG" id="COG0583">
    <property type="taxonomic scope" value="Bacteria"/>
</dbReference>
<evidence type="ECO:0000256" key="1">
    <source>
        <dbReference type="ARBA" id="ARBA00009437"/>
    </source>
</evidence>
<dbReference type="InterPro" id="IPR000847">
    <property type="entry name" value="LysR_HTH_N"/>
</dbReference>
<dbReference type="PANTHER" id="PTHR30126">
    <property type="entry name" value="HTH-TYPE TRANSCRIPTIONAL REGULATOR"/>
    <property type="match status" value="1"/>
</dbReference>
<evidence type="ECO:0000313" key="6">
    <source>
        <dbReference type="EMBL" id="ETX11987.1"/>
    </source>
</evidence>
<organism evidence="6 7">
    <name type="scientific">Roseivivax halodurans JCM 10272</name>
    <dbReference type="NCBI Taxonomy" id="1449350"/>
    <lineage>
        <taxon>Bacteria</taxon>
        <taxon>Pseudomonadati</taxon>
        <taxon>Pseudomonadota</taxon>
        <taxon>Alphaproteobacteria</taxon>
        <taxon>Rhodobacterales</taxon>
        <taxon>Roseobacteraceae</taxon>
        <taxon>Roseivivax</taxon>
    </lineage>
</organism>
<keyword evidence="2" id="KW-0805">Transcription regulation</keyword>
<name>X7E7S1_9RHOB</name>
<dbReference type="Proteomes" id="UP000022447">
    <property type="component" value="Unassembled WGS sequence"/>
</dbReference>
<sequence length="289" mass="31596">MAELNYNHLRYFHAVAHEGHLTRAAERLNLSQSALSSQIRALEARLGHDLFERRGRALHLTEAGRITLEHADAIFAAGRDLVDTLGQTGRVRRALRIGAEATLSRNFQMRFLRPVMDRSDTDLILRAGRLSEMLDALSAHALDVVLSTTAPPDDVHGRFTAQRVSDQPVGFVGIPARLKGTLAEMLGREPLILPARGSVIRTGFDALADRLGVACEVAAEVDDMAMMRLLVRSGMGVALVPPVVVADELSADALAVHPDETGLTETFWAITQPRRFPHPLVRALIEASM</sequence>
<dbReference type="FunFam" id="1.10.10.10:FF:000001">
    <property type="entry name" value="LysR family transcriptional regulator"/>
    <property type="match status" value="1"/>
</dbReference>
<dbReference type="GO" id="GO:0000976">
    <property type="term" value="F:transcription cis-regulatory region binding"/>
    <property type="evidence" value="ECO:0007669"/>
    <property type="project" value="TreeGrafter"/>
</dbReference>
<keyword evidence="3" id="KW-0238">DNA-binding</keyword>
<dbReference type="PRINTS" id="PR00039">
    <property type="entry name" value="HTHLYSR"/>
</dbReference>
<dbReference type="RefSeq" id="WP_037267122.1">
    <property type="nucleotide sequence ID" value="NZ_JALZ01000064.1"/>
</dbReference>
<dbReference type="Pfam" id="PF00126">
    <property type="entry name" value="HTH_1"/>
    <property type="match status" value="1"/>
</dbReference>
<dbReference type="EMBL" id="JALZ01000064">
    <property type="protein sequence ID" value="ETX11987.1"/>
    <property type="molecule type" value="Genomic_DNA"/>
</dbReference>
<comment type="similarity">
    <text evidence="1">Belongs to the LysR transcriptional regulatory family.</text>
</comment>
<evidence type="ECO:0000256" key="4">
    <source>
        <dbReference type="ARBA" id="ARBA00023163"/>
    </source>
</evidence>
<proteinExistence type="inferred from homology"/>
<reference evidence="6 7" key="1">
    <citation type="submission" date="2014-01" db="EMBL/GenBank/DDBJ databases">
        <title>Roseivivax halodurans JCM 10272 Genome Sequencing.</title>
        <authorList>
            <person name="Lai Q."/>
            <person name="Li G."/>
            <person name="Shao Z."/>
        </authorList>
    </citation>
    <scope>NUCLEOTIDE SEQUENCE [LARGE SCALE GENOMIC DNA]</scope>
    <source>
        <strain evidence="6 7">JCM 10272</strain>
    </source>
</reference>
<dbReference type="InterPro" id="IPR036390">
    <property type="entry name" value="WH_DNA-bd_sf"/>
</dbReference>
<feature type="domain" description="HTH lysR-type" evidence="5">
    <location>
        <begin position="4"/>
        <end position="61"/>
    </location>
</feature>
<dbReference type="Pfam" id="PF03466">
    <property type="entry name" value="LysR_substrate"/>
    <property type="match status" value="1"/>
</dbReference>
<dbReference type="SUPFAM" id="SSF46785">
    <property type="entry name" value="Winged helix' DNA-binding domain"/>
    <property type="match status" value="1"/>
</dbReference>
<evidence type="ECO:0000256" key="2">
    <source>
        <dbReference type="ARBA" id="ARBA00023015"/>
    </source>
</evidence>
<evidence type="ECO:0000259" key="5">
    <source>
        <dbReference type="PROSITE" id="PS50931"/>
    </source>
</evidence>
<gene>
    <name evidence="6" type="ORF">OCH239_18805</name>
</gene>
<comment type="caution">
    <text evidence="6">The sequence shown here is derived from an EMBL/GenBank/DDBJ whole genome shotgun (WGS) entry which is preliminary data.</text>
</comment>
<dbReference type="SUPFAM" id="SSF53850">
    <property type="entry name" value="Periplasmic binding protein-like II"/>
    <property type="match status" value="1"/>
</dbReference>
<keyword evidence="4" id="KW-0804">Transcription</keyword>
<dbReference type="STRING" id="1449350.OCH239_18805"/>
<dbReference type="Gene3D" id="3.40.190.290">
    <property type="match status" value="1"/>
</dbReference>
<accession>X7E7S1</accession>
<dbReference type="Gene3D" id="1.10.10.10">
    <property type="entry name" value="Winged helix-like DNA-binding domain superfamily/Winged helix DNA-binding domain"/>
    <property type="match status" value="1"/>
</dbReference>
<evidence type="ECO:0000313" key="7">
    <source>
        <dbReference type="Proteomes" id="UP000022447"/>
    </source>
</evidence>
<dbReference type="OrthoDB" id="464481at2"/>
<dbReference type="AlphaFoldDB" id="X7E7S1"/>
<dbReference type="PANTHER" id="PTHR30126:SF98">
    <property type="entry name" value="HTH-TYPE TRANSCRIPTIONAL ACTIVATOR BAUR"/>
    <property type="match status" value="1"/>
</dbReference>
<protein>
    <submittedName>
        <fullName evidence="6">LysR family transcriptional regulator</fullName>
    </submittedName>
</protein>
<dbReference type="InterPro" id="IPR036388">
    <property type="entry name" value="WH-like_DNA-bd_sf"/>
</dbReference>